<dbReference type="Pfam" id="PF07690">
    <property type="entry name" value="MFS_1"/>
    <property type="match status" value="1"/>
</dbReference>
<accession>A0A2H1W801</accession>
<dbReference type="PANTHER" id="PTHR23511:SF35">
    <property type="entry name" value="MAJOR FACILITATOR SUPERFAMILY (MFS) PROFILE DOMAIN-CONTAINING PROTEIN"/>
    <property type="match status" value="1"/>
</dbReference>
<dbReference type="GO" id="GO:0016020">
    <property type="term" value="C:membrane"/>
    <property type="evidence" value="ECO:0007669"/>
    <property type="project" value="UniProtKB-SubCell"/>
</dbReference>
<proteinExistence type="predicted"/>
<dbReference type="EMBL" id="ODYU01006861">
    <property type="protein sequence ID" value="SOQ49086.1"/>
    <property type="molecule type" value="Genomic_DNA"/>
</dbReference>
<reference evidence="8" key="1">
    <citation type="submission" date="2016-07" db="EMBL/GenBank/DDBJ databases">
        <authorList>
            <person name="Bretaudeau A."/>
        </authorList>
    </citation>
    <scope>NUCLEOTIDE SEQUENCE</scope>
    <source>
        <strain evidence="8">Rice</strain>
        <tissue evidence="8">Whole body</tissue>
    </source>
</reference>
<evidence type="ECO:0000256" key="4">
    <source>
        <dbReference type="ARBA" id="ARBA00022989"/>
    </source>
</evidence>
<evidence type="ECO:0000259" key="7">
    <source>
        <dbReference type="PROSITE" id="PS50850"/>
    </source>
</evidence>
<dbReference type="SUPFAM" id="SSF103473">
    <property type="entry name" value="MFS general substrate transporter"/>
    <property type="match status" value="1"/>
</dbReference>
<name>A0A2H1W801_SPOFR</name>
<comment type="subcellular location">
    <subcellularLocation>
        <location evidence="1">Membrane</location>
        <topology evidence="1">Multi-pass membrane protein</topology>
    </subcellularLocation>
</comment>
<feature type="transmembrane region" description="Helical" evidence="6">
    <location>
        <begin position="478"/>
        <end position="496"/>
    </location>
</feature>
<dbReference type="Gene3D" id="1.20.1250.20">
    <property type="entry name" value="MFS general substrate transporter like domains"/>
    <property type="match status" value="1"/>
</dbReference>
<dbReference type="GO" id="GO:0022857">
    <property type="term" value="F:transmembrane transporter activity"/>
    <property type="evidence" value="ECO:0007669"/>
    <property type="project" value="InterPro"/>
</dbReference>
<feature type="transmembrane region" description="Helical" evidence="6">
    <location>
        <begin position="361"/>
        <end position="384"/>
    </location>
</feature>
<dbReference type="InterPro" id="IPR036259">
    <property type="entry name" value="MFS_trans_sf"/>
</dbReference>
<dbReference type="InterPro" id="IPR011701">
    <property type="entry name" value="MFS"/>
</dbReference>
<feature type="transmembrane region" description="Helical" evidence="6">
    <location>
        <begin position="29"/>
        <end position="56"/>
    </location>
</feature>
<keyword evidence="2" id="KW-0813">Transport</keyword>
<evidence type="ECO:0000256" key="3">
    <source>
        <dbReference type="ARBA" id="ARBA00022692"/>
    </source>
</evidence>
<keyword evidence="5 6" id="KW-0472">Membrane</keyword>
<evidence type="ECO:0000313" key="8">
    <source>
        <dbReference type="EMBL" id="SOQ49086.1"/>
    </source>
</evidence>
<feature type="domain" description="Major facilitator superfamily (MFS) profile" evidence="7">
    <location>
        <begin position="31"/>
        <end position="501"/>
    </location>
</feature>
<feature type="transmembrane region" description="Helical" evidence="6">
    <location>
        <begin position="294"/>
        <end position="313"/>
    </location>
</feature>
<feature type="transmembrane region" description="Helical" evidence="6">
    <location>
        <begin position="391"/>
        <end position="409"/>
    </location>
</feature>
<feature type="transmembrane region" description="Helical" evidence="6">
    <location>
        <begin position="156"/>
        <end position="178"/>
    </location>
</feature>
<dbReference type="PANTHER" id="PTHR23511">
    <property type="entry name" value="SYNAPTIC VESICLE GLYCOPROTEIN 2"/>
    <property type="match status" value="1"/>
</dbReference>
<dbReference type="PROSITE" id="PS50850">
    <property type="entry name" value="MFS"/>
    <property type="match status" value="1"/>
</dbReference>
<evidence type="ECO:0000256" key="1">
    <source>
        <dbReference type="ARBA" id="ARBA00004141"/>
    </source>
</evidence>
<dbReference type="AlphaFoldDB" id="A0A2H1W801"/>
<gene>
    <name evidence="8" type="ORF">SFRICE_010444</name>
</gene>
<protein>
    <submittedName>
        <fullName evidence="8">SFRICE_010444</fullName>
    </submittedName>
</protein>
<evidence type="ECO:0000256" key="5">
    <source>
        <dbReference type="ARBA" id="ARBA00023136"/>
    </source>
</evidence>
<feature type="transmembrane region" description="Helical" evidence="6">
    <location>
        <begin position="448"/>
        <end position="472"/>
    </location>
</feature>
<feature type="transmembrane region" description="Helical" evidence="6">
    <location>
        <begin position="98"/>
        <end position="120"/>
    </location>
</feature>
<dbReference type="InterPro" id="IPR020846">
    <property type="entry name" value="MFS_dom"/>
</dbReference>
<feature type="transmembrane region" description="Helical" evidence="6">
    <location>
        <begin position="126"/>
        <end position="144"/>
    </location>
</feature>
<evidence type="ECO:0000256" key="2">
    <source>
        <dbReference type="ARBA" id="ARBA00022448"/>
    </source>
</evidence>
<evidence type="ECO:0000256" key="6">
    <source>
        <dbReference type="SAM" id="Phobius"/>
    </source>
</evidence>
<keyword evidence="4 6" id="KW-1133">Transmembrane helix</keyword>
<feature type="transmembrane region" description="Helical" evidence="6">
    <location>
        <begin position="198"/>
        <end position="217"/>
    </location>
</feature>
<keyword evidence="3 6" id="KW-0812">Transmembrane</keyword>
<organism evidence="8">
    <name type="scientific">Spodoptera frugiperda</name>
    <name type="common">Fall armyworm</name>
    <dbReference type="NCBI Taxonomy" id="7108"/>
    <lineage>
        <taxon>Eukaryota</taxon>
        <taxon>Metazoa</taxon>
        <taxon>Ecdysozoa</taxon>
        <taxon>Arthropoda</taxon>
        <taxon>Hexapoda</taxon>
        <taxon>Insecta</taxon>
        <taxon>Pterygota</taxon>
        <taxon>Neoptera</taxon>
        <taxon>Endopterygota</taxon>
        <taxon>Lepidoptera</taxon>
        <taxon>Glossata</taxon>
        <taxon>Ditrysia</taxon>
        <taxon>Noctuoidea</taxon>
        <taxon>Noctuidae</taxon>
        <taxon>Amphipyrinae</taxon>
        <taxon>Spodoptera</taxon>
    </lineage>
</organism>
<feature type="transmembrane region" description="Helical" evidence="6">
    <location>
        <begin position="415"/>
        <end position="436"/>
    </location>
</feature>
<feature type="transmembrane region" description="Helical" evidence="6">
    <location>
        <begin position="68"/>
        <end position="86"/>
    </location>
</feature>
<sequence length="522" mass="57144">MAFAVPDSISKKNTFEDALDLTGFGKYNVGMLITCCLLILAMYLDIFGFSVVLPAMACDMSLNTSQQGLLSAIPLIGVILSSYGWGLCADTTGRRKTLLIAMPVGFILSLAATMAPSFAIMAILKFLSVSFSAAANAAAFVLLAESVPSRHRSRFMFLMASATMVVQLIICSFALPIFTLDFAYEISWLGVVYRPWRMLMQVICLPCGLGILFMTLLQESPKFLLSKDRHDEALEVFKAIYRCNTGQKKDTYSIMHVYLEEALAVTSAETSVLRKVWNQTAPLFKQPLLKNSAILYYLLLTAYMTSTGFTMWVPTMTNAYFTGDESNHGRTFCEVASQSTKTGSGNGTESGNCTGSIEPRALYATMIYSGVSTVLMICLSFIVGFMGKKKITLTVFIISSTAGTLLLFIKVPMLSIALFFIFLYVAQILGNVNTYLVELNPTHLRGMATCLSVVVARGSGFFSVQIIASLLGDYCMPMLSGYVALVMSGFVVATFLPSDSKPVEQKFEIERNDTDDVENPKV</sequence>